<dbReference type="InterPro" id="IPR001647">
    <property type="entry name" value="HTH_TetR"/>
</dbReference>
<gene>
    <name evidence="3" type="ORF">LXN57_21405</name>
</gene>
<dbReference type="Pfam" id="PF00440">
    <property type="entry name" value="TetR_N"/>
    <property type="match status" value="1"/>
</dbReference>
<sequence length="228" mass="24521">MDDTSTDQLRQSVVLATMPLIGEYDTSTDQLRQSVVLATMPLIGEYDTLTTARIAEAAGIGEAELLAVFPDKEAVLRACVAMMTAQMSAMFDATAELARLDAIRVDQPLADRLAEVLGVIDDYHRRVRAEMAAFEEGIRAGTATAVAAGARSSADENIRFMSAQPEARRAVARLLQPEAERLRLPVIALAEAFLMLCQMAAPTREKDRSPLSPGQVIDLFLGGALTAA</sequence>
<name>A0ABT0Y2C7_9ACTN</name>
<dbReference type="EMBL" id="JAMQOL010000029">
    <property type="protein sequence ID" value="MCM4080142.1"/>
    <property type="molecule type" value="Genomic_DNA"/>
</dbReference>
<protein>
    <submittedName>
        <fullName evidence="3">TetR/AcrR family transcriptional regulator</fullName>
    </submittedName>
</protein>
<dbReference type="Gene3D" id="1.10.357.10">
    <property type="entry name" value="Tetracycline Repressor, domain 2"/>
    <property type="match status" value="1"/>
</dbReference>
<evidence type="ECO:0000256" key="1">
    <source>
        <dbReference type="ARBA" id="ARBA00023125"/>
    </source>
</evidence>
<evidence type="ECO:0000313" key="3">
    <source>
        <dbReference type="EMBL" id="MCM4080142.1"/>
    </source>
</evidence>
<accession>A0ABT0Y2C7</accession>
<dbReference type="RefSeq" id="WP_251799949.1">
    <property type="nucleotide sequence ID" value="NZ_JAMQOL010000029.1"/>
</dbReference>
<keyword evidence="1" id="KW-0238">DNA-binding</keyword>
<dbReference type="InterPro" id="IPR009057">
    <property type="entry name" value="Homeodomain-like_sf"/>
</dbReference>
<organism evidence="3 4">
    <name type="scientific">Paractinoplanes hotanensis</name>
    <dbReference type="NCBI Taxonomy" id="2906497"/>
    <lineage>
        <taxon>Bacteria</taxon>
        <taxon>Bacillati</taxon>
        <taxon>Actinomycetota</taxon>
        <taxon>Actinomycetes</taxon>
        <taxon>Micromonosporales</taxon>
        <taxon>Micromonosporaceae</taxon>
        <taxon>Paractinoplanes</taxon>
    </lineage>
</organism>
<dbReference type="Proteomes" id="UP001523216">
    <property type="component" value="Unassembled WGS sequence"/>
</dbReference>
<evidence type="ECO:0000313" key="4">
    <source>
        <dbReference type="Proteomes" id="UP001523216"/>
    </source>
</evidence>
<keyword evidence="4" id="KW-1185">Reference proteome</keyword>
<proteinExistence type="predicted"/>
<feature type="domain" description="HTH tetR-type" evidence="2">
    <location>
        <begin position="46"/>
        <end position="79"/>
    </location>
</feature>
<dbReference type="SUPFAM" id="SSF46689">
    <property type="entry name" value="Homeodomain-like"/>
    <property type="match status" value="1"/>
</dbReference>
<reference evidence="3 4" key="1">
    <citation type="submission" date="2022-06" db="EMBL/GenBank/DDBJ databases">
        <title>Actinoplanes abujensis sp. nov., isolated from Nigerian arid soil.</title>
        <authorList>
            <person name="Ding P."/>
        </authorList>
    </citation>
    <scope>NUCLEOTIDE SEQUENCE [LARGE SCALE GENOMIC DNA]</scope>
    <source>
        <strain evidence="4">TRM88002</strain>
    </source>
</reference>
<evidence type="ECO:0000259" key="2">
    <source>
        <dbReference type="Pfam" id="PF00440"/>
    </source>
</evidence>
<comment type="caution">
    <text evidence="3">The sequence shown here is derived from an EMBL/GenBank/DDBJ whole genome shotgun (WGS) entry which is preliminary data.</text>
</comment>